<organism evidence="1 2">
    <name type="scientific">Macrosiphum euphorbiae</name>
    <name type="common">potato aphid</name>
    <dbReference type="NCBI Taxonomy" id="13131"/>
    <lineage>
        <taxon>Eukaryota</taxon>
        <taxon>Metazoa</taxon>
        <taxon>Ecdysozoa</taxon>
        <taxon>Arthropoda</taxon>
        <taxon>Hexapoda</taxon>
        <taxon>Insecta</taxon>
        <taxon>Pterygota</taxon>
        <taxon>Neoptera</taxon>
        <taxon>Paraneoptera</taxon>
        <taxon>Hemiptera</taxon>
        <taxon>Sternorrhyncha</taxon>
        <taxon>Aphidomorpha</taxon>
        <taxon>Aphidoidea</taxon>
        <taxon>Aphididae</taxon>
        <taxon>Macrosiphini</taxon>
        <taxon>Macrosiphum</taxon>
    </lineage>
</organism>
<protein>
    <submittedName>
        <fullName evidence="1">Uncharacterized protein</fullName>
    </submittedName>
</protein>
<dbReference type="Gene3D" id="2.60.110.10">
    <property type="entry name" value="Thaumatin"/>
    <property type="match status" value="1"/>
</dbReference>
<keyword evidence="2" id="KW-1185">Reference proteome</keyword>
<gene>
    <name evidence="1" type="ORF">MEUPH1_LOCUS8558</name>
</gene>
<dbReference type="SUPFAM" id="SSF49870">
    <property type="entry name" value="Osmotin, thaumatin-like protein"/>
    <property type="match status" value="1"/>
</dbReference>
<dbReference type="Proteomes" id="UP001160148">
    <property type="component" value="Unassembled WGS sequence"/>
</dbReference>
<reference evidence="1 2" key="1">
    <citation type="submission" date="2023-01" db="EMBL/GenBank/DDBJ databases">
        <authorList>
            <person name="Whitehead M."/>
        </authorList>
    </citation>
    <scope>NUCLEOTIDE SEQUENCE [LARGE SCALE GENOMIC DNA]</scope>
</reference>
<dbReference type="InterPro" id="IPR037176">
    <property type="entry name" value="Osmotin/thaumatin-like_sf"/>
</dbReference>
<dbReference type="EMBL" id="CARXXK010000001">
    <property type="protein sequence ID" value="CAI6352297.1"/>
    <property type="molecule type" value="Genomic_DNA"/>
</dbReference>
<dbReference type="InterPro" id="IPR001938">
    <property type="entry name" value="Thaumatin"/>
</dbReference>
<proteinExistence type="predicted"/>
<dbReference type="Pfam" id="PF00314">
    <property type="entry name" value="Thaumatin"/>
    <property type="match status" value="1"/>
</dbReference>
<evidence type="ECO:0000313" key="1">
    <source>
        <dbReference type="EMBL" id="CAI6352297.1"/>
    </source>
</evidence>
<accession>A0AAV0W933</accession>
<name>A0AAV0W933_9HEMI</name>
<dbReference type="AlphaFoldDB" id="A0AAV0W933"/>
<sequence>MKFTRSDDWTSYHVSMFGRLQLPIRMMPIEYFTYTKKGKYDCKPAELMAPKNHNPAFFKKPCPNAHSHAFDASTSSFTCRGNAITKYDIIFCPY</sequence>
<comment type="caution">
    <text evidence="1">The sequence shown here is derived from an EMBL/GenBank/DDBJ whole genome shotgun (WGS) entry which is preliminary data.</text>
</comment>
<evidence type="ECO:0000313" key="2">
    <source>
        <dbReference type="Proteomes" id="UP001160148"/>
    </source>
</evidence>
<dbReference type="PROSITE" id="PS51367">
    <property type="entry name" value="THAUMATIN_2"/>
    <property type="match status" value="1"/>
</dbReference>